<reference evidence="2" key="1">
    <citation type="submission" date="2023-03" db="EMBL/GenBank/DDBJ databases">
        <title>Chromosome-scale reference genome and RAD-based genetic map of yellow starthistle (Centaurea solstitialis) reveal putative structural variation and QTLs associated with invader traits.</title>
        <authorList>
            <person name="Reatini B."/>
            <person name="Cang F.A."/>
            <person name="Jiang Q."/>
            <person name="Mckibben M.T.W."/>
            <person name="Barker M.S."/>
            <person name="Rieseberg L.H."/>
            <person name="Dlugosch K.M."/>
        </authorList>
    </citation>
    <scope>NUCLEOTIDE SEQUENCE</scope>
    <source>
        <strain evidence="2">CAN-66</strain>
        <tissue evidence="2">Leaf</tissue>
    </source>
</reference>
<proteinExistence type="predicted"/>
<evidence type="ECO:0000313" key="2">
    <source>
        <dbReference type="EMBL" id="KAJ9538973.1"/>
    </source>
</evidence>
<keyword evidence="3" id="KW-1185">Reference proteome</keyword>
<protein>
    <submittedName>
        <fullName evidence="2">Uncharacterized protein</fullName>
    </submittedName>
</protein>
<feature type="compositionally biased region" description="Acidic residues" evidence="1">
    <location>
        <begin position="71"/>
        <end position="83"/>
    </location>
</feature>
<sequence length="89" mass="9726">MSYVVTKTIRGWSFRNHADGSINNQNDAFYINPTSAYKLQGDGDDDDADYDYAPAASQRNGDDADYAPAALEEDGDDDDDADYDYAPAA</sequence>
<name>A0AA38SV64_9ASTR</name>
<gene>
    <name evidence="2" type="ORF">OSB04_031706</name>
</gene>
<dbReference type="Proteomes" id="UP001172457">
    <property type="component" value="Chromosome 8"/>
</dbReference>
<evidence type="ECO:0000313" key="3">
    <source>
        <dbReference type="Proteomes" id="UP001172457"/>
    </source>
</evidence>
<dbReference type="EMBL" id="JARYMX010000008">
    <property type="protein sequence ID" value="KAJ9538973.1"/>
    <property type="molecule type" value="Genomic_DNA"/>
</dbReference>
<evidence type="ECO:0000256" key="1">
    <source>
        <dbReference type="SAM" id="MobiDB-lite"/>
    </source>
</evidence>
<comment type="caution">
    <text evidence="2">The sequence shown here is derived from an EMBL/GenBank/DDBJ whole genome shotgun (WGS) entry which is preliminary data.</text>
</comment>
<organism evidence="2 3">
    <name type="scientific">Centaurea solstitialis</name>
    <name type="common">yellow star-thistle</name>
    <dbReference type="NCBI Taxonomy" id="347529"/>
    <lineage>
        <taxon>Eukaryota</taxon>
        <taxon>Viridiplantae</taxon>
        <taxon>Streptophyta</taxon>
        <taxon>Embryophyta</taxon>
        <taxon>Tracheophyta</taxon>
        <taxon>Spermatophyta</taxon>
        <taxon>Magnoliopsida</taxon>
        <taxon>eudicotyledons</taxon>
        <taxon>Gunneridae</taxon>
        <taxon>Pentapetalae</taxon>
        <taxon>asterids</taxon>
        <taxon>campanulids</taxon>
        <taxon>Asterales</taxon>
        <taxon>Asteraceae</taxon>
        <taxon>Carduoideae</taxon>
        <taxon>Cardueae</taxon>
        <taxon>Centaureinae</taxon>
        <taxon>Centaurea</taxon>
    </lineage>
</organism>
<accession>A0AA38SV64</accession>
<feature type="region of interest" description="Disordered" evidence="1">
    <location>
        <begin position="36"/>
        <end position="89"/>
    </location>
</feature>
<dbReference type="AlphaFoldDB" id="A0AA38SV64"/>